<evidence type="ECO:0000313" key="1">
    <source>
        <dbReference type="EMBL" id="MDT0557150.1"/>
    </source>
</evidence>
<dbReference type="SUPFAM" id="SSF51679">
    <property type="entry name" value="Bacterial luciferase-like"/>
    <property type="match status" value="1"/>
</dbReference>
<dbReference type="InterPro" id="IPR036661">
    <property type="entry name" value="Luciferase-like_sf"/>
</dbReference>
<dbReference type="Proteomes" id="UP001259492">
    <property type="component" value="Unassembled WGS sequence"/>
</dbReference>
<proteinExistence type="predicted"/>
<dbReference type="EMBL" id="JAVRIA010000001">
    <property type="protein sequence ID" value="MDT0557150.1"/>
    <property type="molecule type" value="Genomic_DNA"/>
</dbReference>
<gene>
    <name evidence="1" type="ORF">RM697_00735</name>
</gene>
<protein>
    <recommendedName>
        <fullName evidence="3">Luciferase-like monooxygenase</fullName>
    </recommendedName>
</protein>
<name>A0ABU2YG45_9FLAO</name>
<dbReference type="Gene3D" id="3.20.20.30">
    <property type="entry name" value="Luciferase-like domain"/>
    <property type="match status" value="1"/>
</dbReference>
<reference evidence="1 2" key="1">
    <citation type="submission" date="2023-09" db="EMBL/GenBank/DDBJ databases">
        <authorList>
            <person name="Rey-Velasco X."/>
        </authorList>
    </citation>
    <scope>NUCLEOTIDE SEQUENCE [LARGE SCALE GENOMIC DNA]</scope>
    <source>
        <strain evidence="1 2">W332</strain>
    </source>
</reference>
<evidence type="ECO:0000313" key="2">
    <source>
        <dbReference type="Proteomes" id="UP001259492"/>
    </source>
</evidence>
<evidence type="ECO:0008006" key="3">
    <source>
        <dbReference type="Google" id="ProtNLM"/>
    </source>
</evidence>
<comment type="caution">
    <text evidence="1">The sequence shown here is derived from an EMBL/GenBank/DDBJ whole genome shotgun (WGS) entry which is preliminary data.</text>
</comment>
<keyword evidence="2" id="KW-1185">Reference proteome</keyword>
<sequence length="131" mass="15791">MLITGYSQQKLEWNAEHGDGWMYYPRNLYQQQYTIRQWRELIPQEHSKPFMQPLYVDLHQDDDFRPEPIHLGFKIGAKHLVNYFQHLEDIGVNHVAINLRFNTRTIEDTLRELSEKIVPHFHSEMTQNINT</sequence>
<dbReference type="RefSeq" id="WP_311425923.1">
    <property type="nucleotide sequence ID" value="NZ_JAVRIA010000001.1"/>
</dbReference>
<organism evidence="1 2">
    <name type="scientific">Microcosmobacter mediterraneus</name>
    <dbReference type="NCBI Taxonomy" id="3075607"/>
    <lineage>
        <taxon>Bacteria</taxon>
        <taxon>Pseudomonadati</taxon>
        <taxon>Bacteroidota</taxon>
        <taxon>Flavobacteriia</taxon>
        <taxon>Flavobacteriales</taxon>
        <taxon>Flavobacteriaceae</taxon>
        <taxon>Microcosmobacter</taxon>
    </lineage>
</organism>
<accession>A0ABU2YG45</accession>